<comment type="catalytic activity">
    <reaction evidence="4">
        <text>(S)-ureidoglycolate = urea + glyoxylate</text>
        <dbReference type="Rhea" id="RHEA:11304"/>
        <dbReference type="ChEBI" id="CHEBI:16199"/>
        <dbReference type="ChEBI" id="CHEBI:36655"/>
        <dbReference type="ChEBI" id="CHEBI:57296"/>
        <dbReference type="EC" id="4.3.2.3"/>
    </reaction>
</comment>
<organism evidence="5 8">
    <name type="scientific">Adineta ricciae</name>
    <name type="common">Rotifer</name>
    <dbReference type="NCBI Taxonomy" id="249248"/>
    <lineage>
        <taxon>Eukaryota</taxon>
        <taxon>Metazoa</taxon>
        <taxon>Spiralia</taxon>
        <taxon>Gnathifera</taxon>
        <taxon>Rotifera</taxon>
        <taxon>Eurotatoria</taxon>
        <taxon>Bdelloidea</taxon>
        <taxon>Adinetida</taxon>
        <taxon>Adinetidae</taxon>
        <taxon>Adineta</taxon>
    </lineage>
</organism>
<evidence type="ECO:0000256" key="4">
    <source>
        <dbReference type="ARBA" id="ARBA00047684"/>
    </source>
</evidence>
<protein>
    <recommendedName>
        <fullName evidence="9">Ureidoglycolate hydrolase</fullName>
    </recommendedName>
</protein>
<keyword evidence="2" id="KW-0659">Purine metabolism</keyword>
<dbReference type="OrthoDB" id="10021650at2759"/>
<gene>
    <name evidence="5" type="ORF">EDS130_LOCUS33869</name>
    <name evidence="6" type="ORF">XAT740_LOCUS37650</name>
</gene>
<evidence type="ECO:0000313" key="5">
    <source>
        <dbReference type="EMBL" id="CAF1361931.1"/>
    </source>
</evidence>
<dbReference type="AlphaFoldDB" id="A0A815I7R1"/>
<keyword evidence="3" id="KW-0456">Lyase</keyword>
<evidence type="ECO:0000256" key="3">
    <source>
        <dbReference type="ARBA" id="ARBA00023239"/>
    </source>
</evidence>
<dbReference type="GO" id="GO:0004848">
    <property type="term" value="F:ureidoglycolate hydrolase activity"/>
    <property type="evidence" value="ECO:0007669"/>
    <property type="project" value="InterPro"/>
</dbReference>
<dbReference type="InterPro" id="IPR024060">
    <property type="entry name" value="Ureidoglycolate_lyase_dom_sf"/>
</dbReference>
<comment type="caution">
    <text evidence="5">The sequence shown here is derived from an EMBL/GenBank/DDBJ whole genome shotgun (WGS) entry which is preliminary data.</text>
</comment>
<evidence type="ECO:0000313" key="8">
    <source>
        <dbReference type="Proteomes" id="UP000663852"/>
    </source>
</evidence>
<dbReference type="EMBL" id="CAJNOJ010000276">
    <property type="protein sequence ID" value="CAF1361931.1"/>
    <property type="molecule type" value="Genomic_DNA"/>
</dbReference>
<evidence type="ECO:0000313" key="7">
    <source>
        <dbReference type="Proteomes" id="UP000663828"/>
    </source>
</evidence>
<dbReference type="GO" id="GO:0006144">
    <property type="term" value="P:purine nucleobase metabolic process"/>
    <property type="evidence" value="ECO:0007669"/>
    <property type="project" value="UniProtKB-KW"/>
</dbReference>
<keyword evidence="7" id="KW-1185">Reference proteome</keyword>
<dbReference type="GO" id="GO:0000256">
    <property type="term" value="P:allantoin catabolic process"/>
    <property type="evidence" value="ECO:0007669"/>
    <property type="project" value="InterPro"/>
</dbReference>
<proteinExistence type="predicted"/>
<evidence type="ECO:0000256" key="1">
    <source>
        <dbReference type="ARBA" id="ARBA00011738"/>
    </source>
</evidence>
<comment type="subunit">
    <text evidence="1">Homodimer.</text>
</comment>
<evidence type="ECO:0000313" key="6">
    <source>
        <dbReference type="EMBL" id="CAF1464962.1"/>
    </source>
</evidence>
<dbReference type="Proteomes" id="UP000663852">
    <property type="component" value="Unassembled WGS sequence"/>
</dbReference>
<dbReference type="Gene3D" id="2.60.120.480">
    <property type="entry name" value="Ureidoglycolate hydrolase"/>
    <property type="match status" value="1"/>
</dbReference>
<dbReference type="Pfam" id="PF04115">
    <property type="entry name" value="Ureidogly_lyase"/>
    <property type="match status" value="1"/>
</dbReference>
<evidence type="ECO:0008006" key="9">
    <source>
        <dbReference type="Google" id="ProtNLM"/>
    </source>
</evidence>
<dbReference type="GO" id="GO:0050385">
    <property type="term" value="F:ureidoglycolate lyase activity"/>
    <property type="evidence" value="ECO:0007669"/>
    <property type="project" value="UniProtKB-EC"/>
</dbReference>
<dbReference type="InterPro" id="IPR011051">
    <property type="entry name" value="RmlC_Cupin_sf"/>
</dbReference>
<dbReference type="SUPFAM" id="SSF51182">
    <property type="entry name" value="RmlC-like cupins"/>
    <property type="match status" value="1"/>
</dbReference>
<dbReference type="Proteomes" id="UP000663828">
    <property type="component" value="Unassembled WGS sequence"/>
</dbReference>
<evidence type="ECO:0000256" key="2">
    <source>
        <dbReference type="ARBA" id="ARBA00022631"/>
    </source>
</evidence>
<dbReference type="InterPro" id="IPR007247">
    <property type="entry name" value="Ureidogly_lyase"/>
</dbReference>
<accession>A0A815I7R1</accession>
<reference evidence="5" key="1">
    <citation type="submission" date="2021-02" db="EMBL/GenBank/DDBJ databases">
        <authorList>
            <person name="Nowell W R."/>
        </authorList>
    </citation>
    <scope>NUCLEOTIDE SEQUENCE</scope>
</reference>
<sequence>MSSNAVFEIPTCSYKEIEDGYGTIIDTISAKKREGLTIPFYSNIVEGKNFDFQCRPPVTCRSAEIHVKPHKETLWLERHMHLTQLFIGLGAKESFLMVLGKPTHQRIDLNEEQRALPDLSNVKAFIIPPGCGVILNLGTWHDFPASLGDPVTVLTFNSAEVVEALAAMPAPGEMLGQGDVYKIHLETRLGQKITYNFEITTTATVDEEKRDENFVCV</sequence>
<dbReference type="EMBL" id="CAJNOR010003980">
    <property type="protein sequence ID" value="CAF1464962.1"/>
    <property type="molecule type" value="Genomic_DNA"/>
</dbReference>
<name>A0A815I7R1_ADIRI</name>